<dbReference type="Gene3D" id="3.20.20.70">
    <property type="entry name" value="Aldolase class I"/>
    <property type="match status" value="1"/>
</dbReference>
<organism evidence="1">
    <name type="scientific">Telmatobacter sp. DSM 110680</name>
    <dbReference type="NCBI Taxonomy" id="3036704"/>
    <lineage>
        <taxon>Bacteria</taxon>
        <taxon>Pseudomonadati</taxon>
        <taxon>Acidobacteriota</taxon>
        <taxon>Terriglobia</taxon>
        <taxon>Terriglobales</taxon>
        <taxon>Acidobacteriaceae</taxon>
        <taxon>Telmatobacter</taxon>
    </lineage>
</organism>
<dbReference type="EMBL" id="CP121196">
    <property type="protein sequence ID" value="XBH15831.1"/>
    <property type="molecule type" value="Genomic_DNA"/>
</dbReference>
<accession>A0AAU7DER6</accession>
<dbReference type="RefSeq" id="WP_348261063.1">
    <property type="nucleotide sequence ID" value="NZ_CP121196.1"/>
</dbReference>
<gene>
    <name evidence="1" type="ORF">P8935_14770</name>
</gene>
<dbReference type="SUPFAM" id="SSF51445">
    <property type="entry name" value="(Trans)glycosidases"/>
    <property type="match status" value="1"/>
</dbReference>
<name>A0AAU7DER6_9BACT</name>
<dbReference type="InterPro" id="IPR013785">
    <property type="entry name" value="Aldolase_TIM"/>
</dbReference>
<reference evidence="1" key="1">
    <citation type="submission" date="2023-03" db="EMBL/GenBank/DDBJ databases">
        <title>Edaphobacter sp.</title>
        <authorList>
            <person name="Huber K.J."/>
            <person name="Papendorf J."/>
            <person name="Pilke C."/>
            <person name="Bunk B."/>
            <person name="Sproeer C."/>
            <person name="Pester M."/>
        </authorList>
    </citation>
    <scope>NUCLEOTIDE SEQUENCE</scope>
    <source>
        <strain evidence="1">DSM 110680</strain>
    </source>
</reference>
<protein>
    <submittedName>
        <fullName evidence="1">Enterotoxin</fullName>
    </submittedName>
</protein>
<evidence type="ECO:0000313" key="1">
    <source>
        <dbReference type="EMBL" id="XBH15831.1"/>
    </source>
</evidence>
<proteinExistence type="predicted"/>
<sequence>MNVSRTRFLAAIVCGSILGSATILVTAERVTPAEADLVAFERQGDGFSVQNRVINAAWTFSNGAVNDGVVRDRIGGTILHTHQPFKVLLNDGTILDTATLKLVGEPRATEILPTPNAPRTAATLHGEIVEMRMQTGDRAIQVDWSIVLLAGSNYIRQIVTITAAGEKDLPIRRVELVDLDLPGAHVVGSVAGSPIVAGNWFVGFEHPLSQSKTRSGRATAWIDRELPLRAGQSVTYSSVIGVARQGQMRRDFLAYLERERAHPYRTFLHYNSWYDLGFFTPYTSTDAVDRINTFGHELSEKRGVQLDSFLFDDGWDKHDSLWKFNAGFPDGFTPLKQAAERYKADPGVWMSPWGGYSKPKQERIAFGHQAGYEIVGGGYALSGPKYYAAFRDVALEMVQKYGVNQFKFDGTGNVDSVFPGSRFDSDFAAMIHLIQELRAAKPDLFVNLTTGTWPSPFWTMYADSIWRGGDDDSTAGVGTYRERWITYRDADTYQRVVQMGPLYPLNSLMLHGLIYAQHHNDLDKDPGNDFRNEIRSYFGTGTQLQEMYITPSLLSAQNWDDLAEAAKWSRENAEVLKDTHWVGGDPAWLEVYGWASWTPKKGILVLRNPSDHEQTIQLRLQDAFEQPSDAPRVYSARSPWKDDAGRPAIVLPAQEAHEFHLAAFQVLTLDILPAPTAHR</sequence>
<dbReference type="AlphaFoldDB" id="A0AAU7DER6"/>
<dbReference type="InterPro" id="IPR017853">
    <property type="entry name" value="GH"/>
</dbReference>